<evidence type="ECO:0000256" key="6">
    <source>
        <dbReference type="ARBA" id="ARBA00023136"/>
    </source>
</evidence>
<dbReference type="AlphaFoldDB" id="A0A6I8TKU6"/>
<feature type="transmembrane region" description="Helical" evidence="9">
    <location>
        <begin position="333"/>
        <end position="352"/>
    </location>
</feature>
<evidence type="ECO:0000256" key="9">
    <source>
        <dbReference type="SAM" id="Phobius"/>
    </source>
</evidence>
<gene>
    <name evidence="11" type="primary">5574685</name>
</gene>
<dbReference type="PROSITE" id="PS00237">
    <property type="entry name" value="G_PROTEIN_RECEP_F1_1"/>
    <property type="match status" value="1"/>
</dbReference>
<keyword evidence="3" id="KW-1003">Cell membrane</keyword>
<evidence type="ECO:0000259" key="10">
    <source>
        <dbReference type="PROSITE" id="PS50262"/>
    </source>
</evidence>
<dbReference type="InterPro" id="IPR017452">
    <property type="entry name" value="GPCR_Rhodpsn_7TM"/>
</dbReference>
<dbReference type="OrthoDB" id="6435638at2759"/>
<evidence type="ECO:0000313" key="11">
    <source>
        <dbReference type="EnsemblMetazoa" id="AAEL011325-PJ"/>
    </source>
</evidence>
<keyword evidence="4 8" id="KW-0812">Transmembrane</keyword>
<sequence>MSNAILKTERGEVLNYSHSYGENYNNDVNTMPYVLSSSTSKTGVFDNETWYGTNSSNWNEPLPIDMQFNDGHKLQIVVYSVLMVISAIGNITVLALLIKRRLKSHSRIDMMLTHLAIADLLVTFLMMPLEIGWAATVQWRAGDIMCRVMAFFRTFGLHLSSFVLVCISVDRYYAVLQPLNLSKSRGKIMILIAWAMATLCSAPQPFIFHVEIHPNHTWYEQCVTYNTFSNDNYHTVYNILVMMFMYALPLLTIICSYASIYMEIFRHSRMPNSEGFRRSSIDVLGRAKRRTLKMTITIVMAFVICWTPYYVMSVWYWLDQKSAENVDQRVQKGLFLFACTNSCMNPIVYGIYNVKLRKKKKPHSRIQMVKLEIIHRRNSCIQSMDGVKSGQSSVILRNSAKYTRHSESIRSSSGKIRGYRDLDIPSCAIKPV</sequence>
<dbReference type="GO" id="GO:0097003">
    <property type="term" value="F:adipokinetic hormone receptor activity"/>
    <property type="evidence" value="ECO:0007669"/>
    <property type="project" value="TreeGrafter"/>
</dbReference>
<dbReference type="PANTHER" id="PTHR24241:SF59">
    <property type="entry name" value="ADIPOKINETIC HORMONE RECEPTOR, ISOFORM C"/>
    <property type="match status" value="1"/>
</dbReference>
<organism evidence="11 12">
    <name type="scientific">Aedes aegypti</name>
    <name type="common">Yellowfever mosquito</name>
    <name type="synonym">Culex aegypti</name>
    <dbReference type="NCBI Taxonomy" id="7159"/>
    <lineage>
        <taxon>Eukaryota</taxon>
        <taxon>Metazoa</taxon>
        <taxon>Ecdysozoa</taxon>
        <taxon>Arthropoda</taxon>
        <taxon>Hexapoda</taxon>
        <taxon>Insecta</taxon>
        <taxon>Pterygota</taxon>
        <taxon>Neoptera</taxon>
        <taxon>Endopterygota</taxon>
        <taxon>Diptera</taxon>
        <taxon>Nematocera</taxon>
        <taxon>Culicoidea</taxon>
        <taxon>Culicidae</taxon>
        <taxon>Culicinae</taxon>
        <taxon>Aedini</taxon>
        <taxon>Aedes</taxon>
        <taxon>Stegomyia</taxon>
    </lineage>
</organism>
<feature type="domain" description="G-protein coupled receptors family 1 profile" evidence="10">
    <location>
        <begin position="89"/>
        <end position="349"/>
    </location>
</feature>
<reference evidence="11 12" key="1">
    <citation type="submission" date="2017-06" db="EMBL/GenBank/DDBJ databases">
        <title>Aedes aegypti genome working group (AGWG) sequencing and assembly.</title>
        <authorList>
            <consortium name="Aedes aegypti Genome Working Group (AGWG)"/>
            <person name="Matthews B.J."/>
        </authorList>
    </citation>
    <scope>NUCLEOTIDE SEQUENCE [LARGE SCALE GENOMIC DNA]</scope>
    <source>
        <strain evidence="11 12">LVP_AGWG</strain>
    </source>
</reference>
<dbReference type="InParanoid" id="A0A6I8TKU6"/>
<evidence type="ECO:0000256" key="1">
    <source>
        <dbReference type="ARBA" id="ARBA00004651"/>
    </source>
</evidence>
<evidence type="ECO:0000256" key="2">
    <source>
        <dbReference type="ARBA" id="ARBA00010663"/>
    </source>
</evidence>
<keyword evidence="8" id="KW-0807">Transducer</keyword>
<dbReference type="SUPFAM" id="SSF81321">
    <property type="entry name" value="Family A G protein-coupled receptor-like"/>
    <property type="match status" value="1"/>
</dbReference>
<evidence type="ECO:0000313" key="12">
    <source>
        <dbReference type="Proteomes" id="UP000008820"/>
    </source>
</evidence>
<dbReference type="GO" id="GO:0005886">
    <property type="term" value="C:plasma membrane"/>
    <property type="evidence" value="ECO:0007669"/>
    <property type="project" value="UniProtKB-SubCell"/>
</dbReference>
<protein>
    <recommendedName>
        <fullName evidence="10">G-protein coupled receptors family 1 profile domain-containing protein</fullName>
    </recommendedName>
</protein>
<keyword evidence="5 9" id="KW-1133">Transmembrane helix</keyword>
<keyword evidence="8" id="KW-0297">G-protein coupled receptor</keyword>
<dbReference type="PRINTS" id="PR00237">
    <property type="entry name" value="GPCRRHODOPSN"/>
</dbReference>
<feature type="transmembrane region" description="Helical" evidence="9">
    <location>
        <begin position="110"/>
        <end position="135"/>
    </location>
</feature>
<dbReference type="EnsemblMetazoa" id="AAEL011325-RC">
    <property type="protein sequence ID" value="AAEL011325-PC"/>
    <property type="gene ID" value="AAEL011325"/>
</dbReference>
<dbReference type="PROSITE" id="PS50262">
    <property type="entry name" value="G_PROTEIN_RECEP_F1_2"/>
    <property type="match status" value="1"/>
</dbReference>
<keyword evidence="7 8" id="KW-0675">Receptor</keyword>
<feature type="transmembrane region" description="Helical" evidence="9">
    <location>
        <begin position="188"/>
        <end position="208"/>
    </location>
</feature>
<dbReference type="EnsemblMetazoa" id="AAEL011325-RG">
    <property type="protein sequence ID" value="AAEL011325-PG"/>
    <property type="gene ID" value="AAEL011325"/>
</dbReference>
<name>A0A6I8TKU6_AEDAE</name>
<feature type="transmembrane region" description="Helical" evidence="9">
    <location>
        <begin position="236"/>
        <end position="260"/>
    </location>
</feature>
<dbReference type="InterPro" id="IPR000276">
    <property type="entry name" value="GPCR_Rhodpsn"/>
</dbReference>
<feature type="transmembrane region" description="Helical" evidence="9">
    <location>
        <begin position="296"/>
        <end position="318"/>
    </location>
</feature>
<dbReference type="FunFam" id="1.20.1070.10:FF:000275">
    <property type="entry name" value="Gonadotropin-releasing hormone II receptor"/>
    <property type="match status" value="1"/>
</dbReference>
<dbReference type="EnsemblMetazoa" id="AAEL011325-RJ">
    <property type="protein sequence ID" value="AAEL011325-PJ"/>
    <property type="gene ID" value="AAEL011325"/>
</dbReference>
<dbReference type="GO" id="GO:0042277">
    <property type="term" value="F:peptide binding"/>
    <property type="evidence" value="ECO:0007669"/>
    <property type="project" value="TreeGrafter"/>
</dbReference>
<keyword evidence="6 9" id="KW-0472">Membrane</keyword>
<dbReference type="Pfam" id="PF00001">
    <property type="entry name" value="7tm_1"/>
    <property type="match status" value="1"/>
</dbReference>
<dbReference type="Gene3D" id="1.20.1070.10">
    <property type="entry name" value="Rhodopsin 7-helix transmembrane proteins"/>
    <property type="match status" value="1"/>
</dbReference>
<dbReference type="GO" id="GO:0032870">
    <property type="term" value="P:cellular response to hormone stimulus"/>
    <property type="evidence" value="ECO:0007669"/>
    <property type="project" value="TreeGrafter"/>
</dbReference>
<dbReference type="PANTHER" id="PTHR24241">
    <property type="entry name" value="NEUROPEPTIDE RECEPTOR-RELATED G-PROTEIN COUPLED RECEPTOR"/>
    <property type="match status" value="1"/>
</dbReference>
<dbReference type="CDD" id="cd15382">
    <property type="entry name" value="7tmA_AKHR"/>
    <property type="match status" value="1"/>
</dbReference>
<keyword evidence="12" id="KW-1185">Reference proteome</keyword>
<comment type="subcellular location">
    <subcellularLocation>
        <location evidence="1">Cell membrane</location>
        <topology evidence="1">Multi-pass membrane protein</topology>
    </subcellularLocation>
</comment>
<accession>A0A6I8TKU6</accession>
<evidence type="ECO:0000256" key="3">
    <source>
        <dbReference type="ARBA" id="ARBA00022475"/>
    </source>
</evidence>
<reference evidence="11" key="2">
    <citation type="submission" date="2020-05" db="UniProtKB">
        <authorList>
            <consortium name="EnsemblMetazoa"/>
        </authorList>
    </citation>
    <scope>IDENTIFICATION</scope>
    <source>
        <strain evidence="11">LVP_AGWG</strain>
    </source>
</reference>
<evidence type="ECO:0000256" key="8">
    <source>
        <dbReference type="RuleBase" id="RU000688"/>
    </source>
</evidence>
<evidence type="ECO:0000256" key="5">
    <source>
        <dbReference type="ARBA" id="ARBA00022989"/>
    </source>
</evidence>
<feature type="transmembrane region" description="Helical" evidence="9">
    <location>
        <begin position="76"/>
        <end position="98"/>
    </location>
</feature>
<dbReference type="FunCoup" id="A0A6I8TKU6">
    <property type="interactions" value="158"/>
</dbReference>
<evidence type="ECO:0000256" key="7">
    <source>
        <dbReference type="ARBA" id="ARBA00023170"/>
    </source>
</evidence>
<evidence type="ECO:0000256" key="4">
    <source>
        <dbReference type="ARBA" id="ARBA00022692"/>
    </source>
</evidence>
<dbReference type="GO" id="GO:0004930">
    <property type="term" value="F:G protein-coupled receptor activity"/>
    <property type="evidence" value="ECO:0007669"/>
    <property type="project" value="UniProtKB-KW"/>
</dbReference>
<feature type="transmembrane region" description="Helical" evidence="9">
    <location>
        <begin position="155"/>
        <end position="176"/>
    </location>
</feature>
<comment type="similarity">
    <text evidence="2 8">Belongs to the G-protein coupled receptor 1 family.</text>
</comment>
<proteinExistence type="inferred from homology"/>
<dbReference type="Proteomes" id="UP000008820">
    <property type="component" value="Chromosome 2"/>
</dbReference>